<evidence type="ECO:0000256" key="11">
    <source>
        <dbReference type="RuleBase" id="RU361226"/>
    </source>
</evidence>
<evidence type="ECO:0000256" key="2">
    <source>
        <dbReference type="ARBA" id="ARBA00004173"/>
    </source>
</evidence>
<dbReference type="EMBL" id="CAUYUE010000013">
    <property type="protein sequence ID" value="CAK0786056.1"/>
    <property type="molecule type" value="Genomic_DNA"/>
</dbReference>
<dbReference type="PANTHER" id="PTHR19370">
    <property type="entry name" value="NADH-CYTOCHROME B5 REDUCTASE"/>
    <property type="match status" value="1"/>
</dbReference>
<evidence type="ECO:0000256" key="5">
    <source>
        <dbReference type="ARBA" id="ARBA00022827"/>
    </source>
</evidence>
<dbReference type="InterPro" id="IPR039261">
    <property type="entry name" value="FNR_nucleotide-bd"/>
</dbReference>
<dbReference type="InterPro" id="IPR017927">
    <property type="entry name" value="FAD-bd_FR_type"/>
</dbReference>
<dbReference type="FunFam" id="2.40.30.10:FF:000032">
    <property type="entry name" value="NADH-cytochrome b5 reductase"/>
    <property type="match status" value="1"/>
</dbReference>
<dbReference type="InterPro" id="IPR017938">
    <property type="entry name" value="Riboflavin_synthase-like_b-brl"/>
</dbReference>
<dbReference type="Gene3D" id="2.40.30.10">
    <property type="entry name" value="Translation factors"/>
    <property type="match status" value="1"/>
</dbReference>
<feature type="domain" description="FAD-binding FR-type" evidence="12">
    <location>
        <begin position="55"/>
        <end position="165"/>
    </location>
</feature>
<dbReference type="FunFam" id="3.40.50.80:FF:000009">
    <property type="entry name" value="NADH-cytochrome b5 reductase"/>
    <property type="match status" value="1"/>
</dbReference>
<name>A0AAV1IGW8_9CHLO</name>
<comment type="cofactor">
    <cofactor evidence="1 10 11">
        <name>FAD</name>
        <dbReference type="ChEBI" id="CHEBI:57692"/>
    </cofactor>
</comment>
<comment type="subcellular location">
    <subcellularLocation>
        <location evidence="2">Mitochondrion</location>
    </subcellularLocation>
</comment>
<protein>
    <recommendedName>
        <fullName evidence="11">NADH-cytochrome b5 reductase</fullName>
        <ecNumber evidence="11">1.6.2.2</ecNumber>
    </recommendedName>
</protein>
<dbReference type="InterPro" id="IPR001433">
    <property type="entry name" value="OxRdtase_FAD/NAD-bd"/>
</dbReference>
<dbReference type="GO" id="GO:0005739">
    <property type="term" value="C:mitochondrion"/>
    <property type="evidence" value="ECO:0007669"/>
    <property type="project" value="UniProtKB-SubCell"/>
</dbReference>
<accession>A0AAV1IGW8</accession>
<keyword evidence="5 10" id="KW-0274">FAD</keyword>
<dbReference type="CDD" id="cd06183">
    <property type="entry name" value="cyt_b5_reduct_like"/>
    <property type="match status" value="1"/>
</dbReference>
<dbReference type="PANTHER" id="PTHR19370:SF171">
    <property type="entry name" value="NADH-CYTOCHROME B5 REDUCTASE 2"/>
    <property type="match status" value="1"/>
</dbReference>
<feature type="binding site" evidence="10">
    <location>
        <position position="133"/>
    </location>
    <ligand>
        <name>FAD</name>
        <dbReference type="ChEBI" id="CHEBI:57692"/>
    </ligand>
</feature>
<evidence type="ECO:0000313" key="14">
    <source>
        <dbReference type="Proteomes" id="UP001314263"/>
    </source>
</evidence>
<dbReference type="Proteomes" id="UP001314263">
    <property type="component" value="Unassembled WGS sequence"/>
</dbReference>
<comment type="similarity">
    <text evidence="3 11">Belongs to the flavoprotein pyridine nucleotide cytochrome reductase family.</text>
</comment>
<reference evidence="13 14" key="1">
    <citation type="submission" date="2023-10" db="EMBL/GenBank/DDBJ databases">
        <authorList>
            <person name="Maclean D."/>
            <person name="Macfadyen A."/>
        </authorList>
    </citation>
    <scope>NUCLEOTIDE SEQUENCE [LARGE SCALE GENOMIC DNA]</scope>
</reference>
<feature type="binding site" evidence="10">
    <location>
        <position position="141"/>
    </location>
    <ligand>
        <name>FAD</name>
        <dbReference type="ChEBI" id="CHEBI:57692"/>
    </ligand>
</feature>
<evidence type="ECO:0000256" key="4">
    <source>
        <dbReference type="ARBA" id="ARBA00022630"/>
    </source>
</evidence>
<feature type="binding site" evidence="10">
    <location>
        <position position="115"/>
    </location>
    <ligand>
        <name>FAD</name>
        <dbReference type="ChEBI" id="CHEBI:57692"/>
    </ligand>
</feature>
<keyword evidence="14" id="KW-1185">Reference proteome</keyword>
<keyword evidence="6 11" id="KW-0560">Oxidoreductase</keyword>
<dbReference type="PRINTS" id="PR00371">
    <property type="entry name" value="FPNCR"/>
</dbReference>
<evidence type="ECO:0000256" key="3">
    <source>
        <dbReference type="ARBA" id="ARBA00006105"/>
    </source>
</evidence>
<proteinExistence type="inferred from homology"/>
<dbReference type="InterPro" id="IPR008333">
    <property type="entry name" value="Cbr1-like_FAD-bd_dom"/>
</dbReference>
<evidence type="ECO:0000256" key="8">
    <source>
        <dbReference type="ARBA" id="ARBA00023128"/>
    </source>
</evidence>
<organism evidence="13 14">
    <name type="scientific">Coccomyxa viridis</name>
    <dbReference type="NCBI Taxonomy" id="1274662"/>
    <lineage>
        <taxon>Eukaryota</taxon>
        <taxon>Viridiplantae</taxon>
        <taxon>Chlorophyta</taxon>
        <taxon>core chlorophytes</taxon>
        <taxon>Trebouxiophyceae</taxon>
        <taxon>Trebouxiophyceae incertae sedis</taxon>
        <taxon>Coccomyxaceae</taxon>
        <taxon>Coccomyxa</taxon>
    </lineage>
</organism>
<evidence type="ECO:0000256" key="7">
    <source>
        <dbReference type="ARBA" id="ARBA00023027"/>
    </source>
</evidence>
<dbReference type="AlphaFoldDB" id="A0AAV1IGW8"/>
<feature type="binding site" evidence="10">
    <location>
        <position position="116"/>
    </location>
    <ligand>
        <name>FAD</name>
        <dbReference type="ChEBI" id="CHEBI:57692"/>
    </ligand>
</feature>
<feature type="binding site" evidence="10">
    <location>
        <position position="114"/>
    </location>
    <ligand>
        <name>FAD</name>
        <dbReference type="ChEBI" id="CHEBI:57692"/>
    </ligand>
</feature>
<evidence type="ECO:0000256" key="10">
    <source>
        <dbReference type="PIRSR" id="PIRSR601834-1"/>
    </source>
</evidence>
<dbReference type="PROSITE" id="PS51384">
    <property type="entry name" value="FAD_FR"/>
    <property type="match status" value="1"/>
</dbReference>
<gene>
    <name evidence="13" type="ORF">CVIRNUC_009269</name>
</gene>
<keyword evidence="4 10" id="KW-0285">Flavoprotein</keyword>
<comment type="caution">
    <text evidence="13">The sequence shown here is derived from an EMBL/GenBank/DDBJ whole genome shotgun (WGS) entry which is preliminary data.</text>
</comment>
<feature type="binding site" evidence="10">
    <location>
        <position position="140"/>
    </location>
    <ligand>
        <name>FAD</name>
        <dbReference type="ChEBI" id="CHEBI:57692"/>
    </ligand>
</feature>
<feature type="binding site" evidence="10">
    <location>
        <position position="131"/>
    </location>
    <ligand>
        <name>FAD</name>
        <dbReference type="ChEBI" id="CHEBI:57692"/>
    </ligand>
</feature>
<keyword evidence="8" id="KW-0496">Mitochondrion</keyword>
<dbReference type="EC" id="1.6.2.2" evidence="11"/>
<keyword evidence="7 11" id="KW-0520">NAD</keyword>
<dbReference type="InterPro" id="IPR001709">
    <property type="entry name" value="Flavoprot_Pyr_Nucl_cyt_Rdtase"/>
</dbReference>
<dbReference type="SUPFAM" id="SSF52343">
    <property type="entry name" value="Ferredoxin reductase-like, C-terminal NADP-linked domain"/>
    <property type="match status" value="1"/>
</dbReference>
<comment type="catalytic activity">
    <reaction evidence="9 11">
        <text>2 Fe(III)-[cytochrome b5] + NADH = 2 Fe(II)-[cytochrome b5] + NAD(+) + H(+)</text>
        <dbReference type="Rhea" id="RHEA:46680"/>
        <dbReference type="Rhea" id="RHEA-COMP:10438"/>
        <dbReference type="Rhea" id="RHEA-COMP:10439"/>
        <dbReference type="ChEBI" id="CHEBI:15378"/>
        <dbReference type="ChEBI" id="CHEBI:29033"/>
        <dbReference type="ChEBI" id="CHEBI:29034"/>
        <dbReference type="ChEBI" id="CHEBI:57540"/>
        <dbReference type="ChEBI" id="CHEBI:57945"/>
        <dbReference type="EC" id="1.6.2.2"/>
    </reaction>
</comment>
<evidence type="ECO:0000313" key="13">
    <source>
        <dbReference type="EMBL" id="CAK0786056.1"/>
    </source>
</evidence>
<dbReference type="Gene3D" id="3.40.50.80">
    <property type="entry name" value="Nucleotide-binding domain of ferredoxin-NADP reductase (FNR) module"/>
    <property type="match status" value="1"/>
</dbReference>
<dbReference type="Pfam" id="PF00175">
    <property type="entry name" value="NAD_binding_1"/>
    <property type="match status" value="1"/>
</dbReference>
<evidence type="ECO:0000256" key="6">
    <source>
        <dbReference type="ARBA" id="ARBA00023002"/>
    </source>
</evidence>
<dbReference type="Pfam" id="PF00970">
    <property type="entry name" value="FAD_binding_6"/>
    <property type="match status" value="1"/>
</dbReference>
<evidence type="ECO:0000259" key="12">
    <source>
        <dbReference type="PROSITE" id="PS51384"/>
    </source>
</evidence>
<evidence type="ECO:0000256" key="9">
    <source>
        <dbReference type="ARBA" id="ARBA00047682"/>
    </source>
</evidence>
<feature type="binding site" evidence="10">
    <location>
        <position position="182"/>
    </location>
    <ligand>
        <name>FAD</name>
        <dbReference type="ChEBI" id="CHEBI:57692"/>
    </ligand>
</feature>
<evidence type="ECO:0000256" key="1">
    <source>
        <dbReference type="ARBA" id="ARBA00001974"/>
    </source>
</evidence>
<feature type="binding site" evidence="10">
    <location>
        <position position="139"/>
    </location>
    <ligand>
        <name>FAD</name>
        <dbReference type="ChEBI" id="CHEBI:57692"/>
    </ligand>
</feature>
<dbReference type="SUPFAM" id="SSF63380">
    <property type="entry name" value="Riboflavin synthase domain-like"/>
    <property type="match status" value="1"/>
</dbReference>
<sequence>MLGSLLHSARRALSPGLLASGVFGASTIVAYQLDWLSAVPAKAEEKKSDAALNSDEWRSFKVMKKWPVTHNTQGLRFAFPDASQESGLHVASCLLTRAPIGSENKDGSRKFVIRPYTPATEPDAKGYLDLVVKVYPNGKMSKHMGELEVGDSLDIKGPISKLPYTPNMKQKIGMIAGGSGLTPMLQVAQEITRNPEDKTEVTLVYANVSEDDILLRRELDDMARKHKNFKVYYVVDKPTSWFWKGGKGHITADTVKQQLPPPSDNNLILVCGPPPMMKAISGDKAEDKSQGPLQGALKDCGYTESQVFKF</sequence>
<dbReference type="GO" id="GO:0090524">
    <property type="term" value="F:cytochrome-b5 reductase activity, acting on NADH"/>
    <property type="evidence" value="ECO:0007669"/>
    <property type="project" value="UniProtKB-EC"/>
</dbReference>
<dbReference type="PRINTS" id="PR00406">
    <property type="entry name" value="CYTB5RDTASE"/>
</dbReference>
<dbReference type="InterPro" id="IPR001834">
    <property type="entry name" value="CBR-like"/>
</dbReference>